<comment type="subcellular location">
    <subcellularLocation>
        <location evidence="1">Cell outer membrane</location>
    </subcellularLocation>
</comment>
<dbReference type="Pfam" id="PF00691">
    <property type="entry name" value="OmpA"/>
    <property type="match status" value="1"/>
</dbReference>
<keyword evidence="5" id="KW-0732">Signal</keyword>
<accession>K6ZMA8</accession>
<dbReference type="PROSITE" id="PS51257">
    <property type="entry name" value="PROKAR_LIPOPROTEIN"/>
    <property type="match status" value="1"/>
</dbReference>
<name>K6ZMA8_9ALTE</name>
<feature type="chain" id="PRO_5003902160" description="OmpA-like domain-containing protein" evidence="5">
    <location>
        <begin position="23"/>
        <end position="296"/>
    </location>
</feature>
<evidence type="ECO:0000256" key="5">
    <source>
        <dbReference type="SAM" id="SignalP"/>
    </source>
</evidence>
<dbReference type="SUPFAM" id="SSF103088">
    <property type="entry name" value="OmpA-like"/>
    <property type="match status" value="1"/>
</dbReference>
<comment type="caution">
    <text evidence="7">The sequence shown here is derived from an EMBL/GenBank/DDBJ whole genome shotgun (WGS) entry which is preliminary data.</text>
</comment>
<dbReference type="InterPro" id="IPR006664">
    <property type="entry name" value="OMP_bac"/>
</dbReference>
<keyword evidence="8" id="KW-1185">Reference proteome</keyword>
<keyword evidence="4" id="KW-0175">Coiled coil</keyword>
<evidence type="ECO:0000259" key="6">
    <source>
        <dbReference type="PROSITE" id="PS51123"/>
    </source>
</evidence>
<dbReference type="PANTHER" id="PTHR30329">
    <property type="entry name" value="STATOR ELEMENT OF FLAGELLAR MOTOR COMPLEX"/>
    <property type="match status" value="1"/>
</dbReference>
<evidence type="ECO:0000313" key="8">
    <source>
        <dbReference type="Proteomes" id="UP000006322"/>
    </source>
</evidence>
<gene>
    <name evidence="7" type="ORF">GPLA_0525</name>
</gene>
<dbReference type="Gene3D" id="3.30.1330.60">
    <property type="entry name" value="OmpA-like domain"/>
    <property type="match status" value="1"/>
</dbReference>
<evidence type="ECO:0000256" key="1">
    <source>
        <dbReference type="ARBA" id="ARBA00004442"/>
    </source>
</evidence>
<dbReference type="RefSeq" id="WP_007103248.1">
    <property type="nucleotide sequence ID" value="NZ_BAER01000017.1"/>
</dbReference>
<dbReference type="InterPro" id="IPR006665">
    <property type="entry name" value="OmpA-like"/>
</dbReference>
<feature type="domain" description="OmpA-like" evidence="6">
    <location>
        <begin position="179"/>
        <end position="296"/>
    </location>
</feature>
<dbReference type="GO" id="GO:0009279">
    <property type="term" value="C:cell outer membrane"/>
    <property type="evidence" value="ECO:0007669"/>
    <property type="project" value="UniProtKB-SubCell"/>
</dbReference>
<feature type="coiled-coil region" evidence="4">
    <location>
        <begin position="136"/>
        <end position="177"/>
    </location>
</feature>
<evidence type="ECO:0000256" key="4">
    <source>
        <dbReference type="SAM" id="Coils"/>
    </source>
</evidence>
<evidence type="ECO:0000256" key="3">
    <source>
        <dbReference type="PROSITE-ProRule" id="PRU00473"/>
    </source>
</evidence>
<proteinExistence type="predicted"/>
<evidence type="ECO:0000313" key="7">
    <source>
        <dbReference type="EMBL" id="GAC31442.1"/>
    </source>
</evidence>
<dbReference type="PANTHER" id="PTHR30329:SF20">
    <property type="entry name" value="EXPORTED PROTEIN"/>
    <property type="match status" value="1"/>
</dbReference>
<dbReference type="InterPro" id="IPR050330">
    <property type="entry name" value="Bact_OuterMem_StrucFunc"/>
</dbReference>
<dbReference type="EMBL" id="BAER01000017">
    <property type="protein sequence ID" value="GAC31442.1"/>
    <property type="molecule type" value="Genomic_DNA"/>
</dbReference>
<dbReference type="STRING" id="1129793.GPLA_0525"/>
<dbReference type="OrthoDB" id="9782229at2"/>
<dbReference type="Proteomes" id="UP000006322">
    <property type="component" value="Unassembled WGS sequence"/>
</dbReference>
<dbReference type="InterPro" id="IPR036737">
    <property type="entry name" value="OmpA-like_sf"/>
</dbReference>
<dbReference type="CDD" id="cd07185">
    <property type="entry name" value="OmpA_C-like"/>
    <property type="match status" value="1"/>
</dbReference>
<dbReference type="PRINTS" id="PR01021">
    <property type="entry name" value="OMPADOMAIN"/>
</dbReference>
<dbReference type="PROSITE" id="PS51123">
    <property type="entry name" value="OMPA_2"/>
    <property type="match status" value="1"/>
</dbReference>
<dbReference type="AlphaFoldDB" id="K6ZMA8"/>
<feature type="signal peptide" evidence="5">
    <location>
        <begin position="1"/>
        <end position="22"/>
    </location>
</feature>
<evidence type="ECO:0000256" key="2">
    <source>
        <dbReference type="ARBA" id="ARBA00023136"/>
    </source>
</evidence>
<organism evidence="7 8">
    <name type="scientific">Paraglaciecola polaris LMG 21857</name>
    <dbReference type="NCBI Taxonomy" id="1129793"/>
    <lineage>
        <taxon>Bacteria</taxon>
        <taxon>Pseudomonadati</taxon>
        <taxon>Pseudomonadota</taxon>
        <taxon>Gammaproteobacteria</taxon>
        <taxon>Alteromonadales</taxon>
        <taxon>Alteromonadaceae</taxon>
        <taxon>Paraglaciecola</taxon>
    </lineage>
</organism>
<sequence length="296" mass="32343">MKTLPLTILLSGATLITACATAPNNLALVDELQLHYERLARAGDAAQYAPVALNEAQRALNQTQALADKRKPLEDITLSAQTTKYKLGIVEEKIRKGRADDMVSGAELKRKDIMLAARTEEAEQAKTSAQQALLTAELAKDETQSMQVRAQQAEQRAREMEVKAAQLQQDVTAISAKTTDRGLVLTLDDILFEFGKAQLLSGSERSLKQISAFLTNYPERAIVVEGHTDAVGDTRYNQSLSEQRALSVKNALIANGVEPSQVQSKGLGEEFAVASNDTDAGRQQNRRVEIIIEKPE</sequence>
<keyword evidence="2 3" id="KW-0472">Membrane</keyword>
<reference evidence="8" key="1">
    <citation type="journal article" date="2014" name="Environ. Microbiol.">
        <title>Comparative genomics of the marine bacterial genus Glaciecola reveals the high degree of genomic diversity and genomic characteristic for cold adaptation.</title>
        <authorList>
            <person name="Qin Q.L."/>
            <person name="Xie B.B."/>
            <person name="Yu Y."/>
            <person name="Shu Y.L."/>
            <person name="Rong J.C."/>
            <person name="Zhang Y.J."/>
            <person name="Zhao D.L."/>
            <person name="Chen X.L."/>
            <person name="Zhang X.Y."/>
            <person name="Chen B."/>
            <person name="Zhou B.C."/>
            <person name="Zhang Y.Z."/>
        </authorList>
    </citation>
    <scope>NUCLEOTIDE SEQUENCE [LARGE SCALE GENOMIC DNA]</scope>
    <source>
        <strain evidence="8">LMG 21857</strain>
    </source>
</reference>
<protein>
    <recommendedName>
        <fullName evidence="6">OmpA-like domain-containing protein</fullName>
    </recommendedName>
</protein>